<keyword evidence="2" id="KW-0575">Peroxidase</keyword>
<evidence type="ECO:0000256" key="7">
    <source>
        <dbReference type="ARBA" id="ARBA00025795"/>
    </source>
</evidence>
<dbReference type="Gene3D" id="1.10.489.10">
    <property type="entry name" value="Chloroperoxidase-like"/>
    <property type="match status" value="1"/>
</dbReference>
<keyword evidence="6" id="KW-0408">Iron</keyword>
<keyword evidence="5" id="KW-0560">Oxidoreductase</keyword>
<evidence type="ECO:0000256" key="3">
    <source>
        <dbReference type="ARBA" id="ARBA00022617"/>
    </source>
</evidence>
<comment type="similarity">
    <text evidence="7">Belongs to the chloroperoxidase family.</text>
</comment>
<dbReference type="PANTHER" id="PTHR33577:SF9">
    <property type="entry name" value="PEROXIDASE STCC"/>
    <property type="match status" value="1"/>
</dbReference>
<gene>
    <name evidence="10" type="ORF">N8I77_010905</name>
</gene>
<dbReference type="InterPro" id="IPR036851">
    <property type="entry name" value="Chloroperoxidase-like_sf"/>
</dbReference>
<dbReference type="PROSITE" id="PS51405">
    <property type="entry name" value="HEME_HALOPEROXIDASE"/>
    <property type="match status" value="1"/>
</dbReference>
<reference evidence="10" key="1">
    <citation type="submission" date="2023-06" db="EMBL/GenBank/DDBJ databases">
        <authorList>
            <person name="Noh H."/>
        </authorList>
    </citation>
    <scope>NUCLEOTIDE SEQUENCE</scope>
    <source>
        <strain evidence="10">DUCC20226</strain>
    </source>
</reference>
<accession>A0AAD9S7U9</accession>
<comment type="cofactor">
    <cofactor evidence="1">
        <name>heme b</name>
        <dbReference type="ChEBI" id="CHEBI:60344"/>
    </cofactor>
</comment>
<dbReference type="PANTHER" id="PTHR33577">
    <property type="entry name" value="STERIGMATOCYSTIN BIOSYNTHESIS PEROXIDASE STCC-RELATED"/>
    <property type="match status" value="1"/>
</dbReference>
<proteinExistence type="inferred from homology"/>
<feature type="domain" description="Heme haloperoxidase family profile" evidence="9">
    <location>
        <begin position="28"/>
        <end position="256"/>
    </location>
</feature>
<evidence type="ECO:0000256" key="1">
    <source>
        <dbReference type="ARBA" id="ARBA00001970"/>
    </source>
</evidence>
<evidence type="ECO:0000256" key="8">
    <source>
        <dbReference type="SAM" id="SignalP"/>
    </source>
</evidence>
<evidence type="ECO:0000256" key="2">
    <source>
        <dbReference type="ARBA" id="ARBA00022559"/>
    </source>
</evidence>
<evidence type="ECO:0000259" key="9">
    <source>
        <dbReference type="PROSITE" id="PS51405"/>
    </source>
</evidence>
<name>A0AAD9S7U9_PHOAM</name>
<dbReference type="GO" id="GO:0004601">
    <property type="term" value="F:peroxidase activity"/>
    <property type="evidence" value="ECO:0007669"/>
    <property type="project" value="UniProtKB-KW"/>
</dbReference>
<evidence type="ECO:0000256" key="5">
    <source>
        <dbReference type="ARBA" id="ARBA00023002"/>
    </source>
</evidence>
<evidence type="ECO:0000256" key="6">
    <source>
        <dbReference type="ARBA" id="ARBA00023004"/>
    </source>
</evidence>
<keyword evidence="8" id="KW-0732">Signal</keyword>
<dbReference type="Pfam" id="PF01328">
    <property type="entry name" value="Peroxidase_2"/>
    <property type="match status" value="1"/>
</dbReference>
<comment type="caution">
    <text evidence="10">The sequence shown here is derived from an EMBL/GenBank/DDBJ whole genome shotgun (WGS) entry which is preliminary data.</text>
</comment>
<organism evidence="10 11">
    <name type="scientific">Phomopsis amygdali</name>
    <name type="common">Fusicoccum amygdali</name>
    <dbReference type="NCBI Taxonomy" id="1214568"/>
    <lineage>
        <taxon>Eukaryota</taxon>
        <taxon>Fungi</taxon>
        <taxon>Dikarya</taxon>
        <taxon>Ascomycota</taxon>
        <taxon>Pezizomycotina</taxon>
        <taxon>Sordariomycetes</taxon>
        <taxon>Sordariomycetidae</taxon>
        <taxon>Diaporthales</taxon>
        <taxon>Diaporthaceae</taxon>
        <taxon>Diaporthe</taxon>
    </lineage>
</organism>
<keyword evidence="11" id="KW-1185">Reference proteome</keyword>
<dbReference type="EMBL" id="JAUJFL010000006">
    <property type="protein sequence ID" value="KAK2601457.1"/>
    <property type="molecule type" value="Genomic_DNA"/>
</dbReference>
<dbReference type="SUPFAM" id="SSF47571">
    <property type="entry name" value="Cloroperoxidase"/>
    <property type="match status" value="1"/>
</dbReference>
<feature type="signal peptide" evidence="8">
    <location>
        <begin position="1"/>
        <end position="22"/>
    </location>
</feature>
<keyword evidence="4" id="KW-0479">Metal-binding</keyword>
<dbReference type="InterPro" id="IPR000028">
    <property type="entry name" value="Chloroperoxidase"/>
</dbReference>
<evidence type="ECO:0000313" key="11">
    <source>
        <dbReference type="Proteomes" id="UP001265746"/>
    </source>
</evidence>
<feature type="chain" id="PRO_5042174859" description="Heme haloperoxidase family profile domain-containing protein" evidence="8">
    <location>
        <begin position="23"/>
        <end position="277"/>
    </location>
</feature>
<evidence type="ECO:0000256" key="4">
    <source>
        <dbReference type="ARBA" id="ARBA00022723"/>
    </source>
</evidence>
<sequence>MILVSASALAFSLAFYARQAYATPLANTFPPYNPPSHGDARSACPGINALANHGWLPHNGRNVTYDMLIEAVRDGFAFDLPPSIPAFANTTFHSAISDPANIAIHPENMTFDMDTVNTHNGPIEFDGSLSRKDAFFGSPVVFDRPTWDTQWRLMEEEQEASNSTGDYFDLAVAARARARHVLLKSQAGNKDFLFTNGTLNNSAGTTALYMMVLGGMTKVVRKDWLWAFFVEERIPYKEGFQPQQNVESSNLGDLVTEIIAAAPRDIPCSFNPEALCP</sequence>
<evidence type="ECO:0000313" key="10">
    <source>
        <dbReference type="EMBL" id="KAK2601457.1"/>
    </source>
</evidence>
<protein>
    <recommendedName>
        <fullName evidence="9">Heme haloperoxidase family profile domain-containing protein</fullName>
    </recommendedName>
</protein>
<dbReference type="GO" id="GO:0046872">
    <property type="term" value="F:metal ion binding"/>
    <property type="evidence" value="ECO:0007669"/>
    <property type="project" value="UniProtKB-KW"/>
</dbReference>
<dbReference type="AlphaFoldDB" id="A0AAD9S7U9"/>
<dbReference type="Proteomes" id="UP001265746">
    <property type="component" value="Unassembled WGS sequence"/>
</dbReference>
<keyword evidence="3" id="KW-0349">Heme</keyword>